<accession>A0AAE9CZJ1</accession>
<dbReference type="EMBL" id="CP090895">
    <property type="protein sequence ID" value="ULT88012.1"/>
    <property type="molecule type" value="Genomic_DNA"/>
</dbReference>
<evidence type="ECO:0000256" key="1">
    <source>
        <dbReference type="SAM" id="Coils"/>
    </source>
</evidence>
<keyword evidence="2" id="KW-0812">Transmembrane</keyword>
<keyword evidence="2" id="KW-0472">Membrane</keyword>
<feature type="coiled-coil region" evidence="1">
    <location>
        <begin position="223"/>
        <end position="301"/>
    </location>
</feature>
<evidence type="ECO:0000313" key="4">
    <source>
        <dbReference type="Proteomes" id="UP000827892"/>
    </source>
</evidence>
<organism evidence="3 4">
    <name type="scientific">Caenorhabditis briggsae</name>
    <dbReference type="NCBI Taxonomy" id="6238"/>
    <lineage>
        <taxon>Eukaryota</taxon>
        <taxon>Metazoa</taxon>
        <taxon>Ecdysozoa</taxon>
        <taxon>Nematoda</taxon>
        <taxon>Chromadorea</taxon>
        <taxon>Rhabditida</taxon>
        <taxon>Rhabditina</taxon>
        <taxon>Rhabditomorpha</taxon>
        <taxon>Rhabditoidea</taxon>
        <taxon>Rhabditidae</taxon>
        <taxon>Peloderinae</taxon>
        <taxon>Caenorhabditis</taxon>
    </lineage>
</organism>
<keyword evidence="2" id="KW-1133">Transmembrane helix</keyword>
<reference evidence="3 4" key="1">
    <citation type="submission" date="2022-02" db="EMBL/GenBank/DDBJ databases">
        <title>Chromosome-level reference genomes for two strains of Caenorhabditis briggsae: an improved platform for comparative genomics.</title>
        <authorList>
            <person name="Stevens L."/>
            <person name="Andersen E.C."/>
        </authorList>
    </citation>
    <scope>NUCLEOTIDE SEQUENCE [LARGE SCALE GENOMIC DNA]</scope>
    <source>
        <strain evidence="3">QX1410_ONT</strain>
        <tissue evidence="3">Whole-organism</tissue>
    </source>
</reference>
<feature type="coiled-coil region" evidence="1">
    <location>
        <begin position="63"/>
        <end position="97"/>
    </location>
</feature>
<feature type="transmembrane region" description="Helical" evidence="2">
    <location>
        <begin position="487"/>
        <end position="504"/>
    </location>
</feature>
<protein>
    <submittedName>
        <fullName evidence="3">Uncharacterized protein</fullName>
    </submittedName>
</protein>
<sequence>MAGELSKELEKDRDQVMGELEQISIQSPELQISEAIVLMKSITFPSTAQKNVMSDFEGVLKCWEKCEEQLKIVKNELADVKRERDELRKSVREKDNQMLNLTATHGKALANLYARIGKQKKENQEEIYKLQNNHEQEMLNRIEETIIEARKESEKKYIEERELLVSQIKESQKRHDEEVATMKLAHEQNVKQLREENLQKFNEREQDHTNQLVLIKAENTAKLESLTEQLETRNQLNKETIEKLEKENLRIKLQQMENFNEYLEKLTKLESDNQKMILEVRKQQEDLLNKTFEEKKQHEELMAQELCKTAKQNQDELVLRIRQNANRELLKEFRNVLKSIQQTKETLMNITILCSEENAGMKDTSILEMNLHEVSQSKSSSMHKMELFEMYVLNQQYADEEVIQICQNYLRSVEMLLGSIKLMSMYTSPLTATRTVKVKIDGIREKAMELSMEFERKATSRRELVDLPFVVYLSLATYFPLIAHSYFPLFFLCPMLSLILVGLIKKI</sequence>
<proteinExistence type="predicted"/>
<evidence type="ECO:0000313" key="3">
    <source>
        <dbReference type="EMBL" id="ULT88012.1"/>
    </source>
</evidence>
<dbReference type="Proteomes" id="UP000827892">
    <property type="component" value="Chromosome V"/>
</dbReference>
<gene>
    <name evidence="3" type="ORF">L3Y34_007291</name>
</gene>
<name>A0AAE9CZJ1_CAEBR</name>
<keyword evidence="1" id="KW-0175">Coiled coil</keyword>
<evidence type="ECO:0000256" key="2">
    <source>
        <dbReference type="SAM" id="Phobius"/>
    </source>
</evidence>
<dbReference type="AlphaFoldDB" id="A0AAE9CZJ1"/>